<accession>A0A0R2ER53</accession>
<dbReference type="SUPFAM" id="SSF55729">
    <property type="entry name" value="Acyl-CoA N-acyltransferases (Nat)"/>
    <property type="match status" value="1"/>
</dbReference>
<gene>
    <name evidence="2" type="ORF">FC75_GL000565</name>
</gene>
<evidence type="ECO:0000313" key="3">
    <source>
        <dbReference type="Proteomes" id="UP000050865"/>
    </source>
</evidence>
<dbReference type="OrthoDB" id="9796381at2"/>
<dbReference type="InterPro" id="IPR000182">
    <property type="entry name" value="GNAT_dom"/>
</dbReference>
<dbReference type="EMBL" id="AYZJ01000085">
    <property type="protein sequence ID" value="KRN18625.1"/>
    <property type="molecule type" value="Genomic_DNA"/>
</dbReference>
<protein>
    <submittedName>
        <fullName evidence="2">Acetyltransferase, gnat family</fullName>
    </submittedName>
</protein>
<comment type="caution">
    <text evidence="2">The sequence shown here is derived from an EMBL/GenBank/DDBJ whole genome shotgun (WGS) entry which is preliminary data.</text>
</comment>
<dbReference type="GO" id="GO:0016747">
    <property type="term" value="F:acyltransferase activity, transferring groups other than amino-acyl groups"/>
    <property type="evidence" value="ECO:0007669"/>
    <property type="project" value="InterPro"/>
</dbReference>
<dbReference type="PATRIC" id="fig|1423730.4.peg.589"/>
<evidence type="ECO:0000313" key="2">
    <source>
        <dbReference type="EMBL" id="KRN18625.1"/>
    </source>
</evidence>
<feature type="domain" description="N-acetyltransferase" evidence="1">
    <location>
        <begin position="4"/>
        <end position="172"/>
    </location>
</feature>
<dbReference type="PROSITE" id="PS51186">
    <property type="entry name" value="GNAT"/>
    <property type="match status" value="1"/>
</dbReference>
<dbReference type="Gene3D" id="3.40.630.30">
    <property type="match status" value="1"/>
</dbReference>
<dbReference type="AlphaFoldDB" id="A0A0R2ER53"/>
<dbReference type="InterPro" id="IPR016181">
    <property type="entry name" value="Acyl_CoA_acyltransferase"/>
</dbReference>
<reference evidence="2 3" key="1">
    <citation type="journal article" date="2015" name="Genome Announc.">
        <title>Expanding the biotechnology potential of lactobacilli through comparative genomics of 213 strains and associated genera.</title>
        <authorList>
            <person name="Sun Z."/>
            <person name="Harris H.M."/>
            <person name="McCann A."/>
            <person name="Guo C."/>
            <person name="Argimon S."/>
            <person name="Zhang W."/>
            <person name="Yang X."/>
            <person name="Jeffery I.B."/>
            <person name="Cooney J.C."/>
            <person name="Kagawa T.F."/>
            <person name="Liu W."/>
            <person name="Song Y."/>
            <person name="Salvetti E."/>
            <person name="Wrobel A."/>
            <person name="Rasinkangas P."/>
            <person name="Parkhill J."/>
            <person name="Rea M.C."/>
            <person name="O'Sullivan O."/>
            <person name="Ritari J."/>
            <person name="Douillard F.P."/>
            <person name="Paul Ross R."/>
            <person name="Yang R."/>
            <person name="Briner A.E."/>
            <person name="Felis G.E."/>
            <person name="de Vos W.M."/>
            <person name="Barrangou R."/>
            <person name="Klaenhammer T.R."/>
            <person name="Caufield P.W."/>
            <person name="Cui Y."/>
            <person name="Zhang H."/>
            <person name="O'Toole P.W."/>
        </authorList>
    </citation>
    <scope>NUCLEOTIDE SEQUENCE [LARGE SCALE GENOMIC DNA]</scope>
    <source>
        <strain evidence="2 3">DSM 22697</strain>
    </source>
</reference>
<dbReference type="STRING" id="1423730.FC75_GL000565"/>
<keyword evidence="3" id="KW-1185">Reference proteome</keyword>
<sequence>MATIYVRKGTEADIPAIMGIIDDARAFLHAQHINQWQGTYPDQPAVEADIQKGTNRLLMVDDLVAGNASLLEGPDPFYGKIDGAGWQGNAPYMMIHRFAVSAKIRGQHLSKFFMSNLITEAYGRGFRDLRIDTHAQNQIMQHVILGNGFTYRGVVYLDEPVPERNAYQLLLP</sequence>
<dbReference type="Pfam" id="PF00583">
    <property type="entry name" value="Acetyltransf_1"/>
    <property type="match status" value="1"/>
</dbReference>
<name>A0A0R2ER53_9LACO</name>
<dbReference type="Proteomes" id="UP000050865">
    <property type="component" value="Unassembled WGS sequence"/>
</dbReference>
<evidence type="ECO:0000259" key="1">
    <source>
        <dbReference type="PROSITE" id="PS51186"/>
    </source>
</evidence>
<proteinExistence type="predicted"/>
<dbReference type="RefSeq" id="WP_054662907.1">
    <property type="nucleotide sequence ID" value="NZ_AYZJ01000085.1"/>
</dbReference>
<keyword evidence="2" id="KW-0808">Transferase</keyword>
<organism evidence="2 3">
    <name type="scientific">Lacticaseibacillus camelliae DSM 22697 = JCM 13995</name>
    <dbReference type="NCBI Taxonomy" id="1423730"/>
    <lineage>
        <taxon>Bacteria</taxon>
        <taxon>Bacillati</taxon>
        <taxon>Bacillota</taxon>
        <taxon>Bacilli</taxon>
        <taxon>Lactobacillales</taxon>
        <taxon>Lactobacillaceae</taxon>
        <taxon>Lacticaseibacillus</taxon>
    </lineage>
</organism>